<dbReference type="InterPro" id="IPR014001">
    <property type="entry name" value="Helicase_ATP-bd"/>
</dbReference>
<evidence type="ECO:0000256" key="1">
    <source>
        <dbReference type="ARBA" id="ARBA00012552"/>
    </source>
</evidence>
<accession>A0A0C2XRE7</accession>
<dbReference type="PROSITE" id="PS51194">
    <property type="entry name" value="HELICASE_CTER"/>
    <property type="match status" value="1"/>
</dbReference>
<dbReference type="HOGENOM" id="CLU_019374_0_0_1"/>
<dbReference type="Pfam" id="PF00270">
    <property type="entry name" value="DEAD"/>
    <property type="match status" value="1"/>
</dbReference>
<dbReference type="InParanoid" id="A0A0C2XRE7"/>
<dbReference type="InterPro" id="IPR014014">
    <property type="entry name" value="RNA_helicase_DEAD_Q_motif"/>
</dbReference>
<dbReference type="AlphaFoldDB" id="A0A0C2XRE7"/>
<sequence>MKLTSSSTSFKQAFTSKSIRIASKCTQRFAHASSLAAADVLHAPLQNSVSFEELGLHPPIVTALRRAFRNVIHPTESQAQFIPAVLSGKDVLLRDLTGSGKSFGLAVALLNKPRLRAKVTREGRTNEHHYITSLVLVPHRDLAYQYMHWIERIVSCAAVDPPPDLESVVQILVRDGSTHLTEGLGRLQENLPHILIGTPQAVMDVWHKDRNVLQLQRLSIVVVDEADYLVETLPRKDPHKSFRPGVIRAAKKLLAHPGVTRELLDMIYAKRRELSEEHRDEPGLVQHQRRIGLKETPSNAQHLPQLVMCSATLRGHLRTHLFQESGWLNKDNAVIFKGANAAPTTKSKKINVVGGTGVTHSVLVVSEESIVNIKGAVSGTEAARDQALTPELIFGTAEDPEALDLDKNVAGSERYEKTPSPFNPNALEAIATAFAVDVPRVGLLVLPASASIQRAIYELREMGVNAHGLDMVKDEKGKKHLLQLERNASEAEENPTLLVSTLATTRGIDLPELSHVFILGIPEGPKVCGRGVDGYLQMAGRVGRFGRGGKVITVIEASEEAKMERILNTISVVPVRFSYFGPE</sequence>
<dbReference type="SMART" id="SM00487">
    <property type="entry name" value="DEXDc"/>
    <property type="match status" value="1"/>
</dbReference>
<keyword evidence="2" id="KW-0547">Nucleotide-binding</keyword>
<evidence type="ECO:0000256" key="2">
    <source>
        <dbReference type="ARBA" id="ARBA00022741"/>
    </source>
</evidence>
<dbReference type="STRING" id="946122.A0A0C2XRE7"/>
<gene>
    <name evidence="11" type="ORF">M378DRAFT_65328</name>
</gene>
<evidence type="ECO:0000259" key="8">
    <source>
        <dbReference type="PROSITE" id="PS51192"/>
    </source>
</evidence>
<reference evidence="11 12" key="1">
    <citation type="submission" date="2014-04" db="EMBL/GenBank/DDBJ databases">
        <title>Evolutionary Origins and Diversification of the Mycorrhizal Mutualists.</title>
        <authorList>
            <consortium name="DOE Joint Genome Institute"/>
            <consortium name="Mycorrhizal Genomics Consortium"/>
            <person name="Kohler A."/>
            <person name="Kuo A."/>
            <person name="Nagy L.G."/>
            <person name="Floudas D."/>
            <person name="Copeland A."/>
            <person name="Barry K.W."/>
            <person name="Cichocki N."/>
            <person name="Veneault-Fourrey C."/>
            <person name="LaButti K."/>
            <person name="Lindquist E.A."/>
            <person name="Lipzen A."/>
            <person name="Lundell T."/>
            <person name="Morin E."/>
            <person name="Murat C."/>
            <person name="Riley R."/>
            <person name="Ohm R."/>
            <person name="Sun H."/>
            <person name="Tunlid A."/>
            <person name="Henrissat B."/>
            <person name="Grigoriev I.V."/>
            <person name="Hibbett D.S."/>
            <person name="Martin F."/>
        </authorList>
    </citation>
    <scope>NUCLEOTIDE SEQUENCE [LARGE SCALE GENOMIC DNA]</scope>
    <source>
        <strain evidence="11 12">Koide BX008</strain>
    </source>
</reference>
<protein>
    <recommendedName>
        <fullName evidence="1">RNA helicase</fullName>
        <ecNumber evidence="1">3.6.4.13</ecNumber>
    </recommendedName>
</protein>
<dbReference type="EC" id="3.6.4.13" evidence="1"/>
<evidence type="ECO:0000313" key="12">
    <source>
        <dbReference type="Proteomes" id="UP000054549"/>
    </source>
</evidence>
<dbReference type="GO" id="GO:0005524">
    <property type="term" value="F:ATP binding"/>
    <property type="evidence" value="ECO:0007669"/>
    <property type="project" value="UniProtKB-KW"/>
</dbReference>
<keyword evidence="12" id="KW-1185">Reference proteome</keyword>
<dbReference type="InterPro" id="IPR001650">
    <property type="entry name" value="Helicase_C-like"/>
</dbReference>
<evidence type="ECO:0000259" key="10">
    <source>
        <dbReference type="PROSITE" id="PS51195"/>
    </source>
</evidence>
<dbReference type="GO" id="GO:0016787">
    <property type="term" value="F:hydrolase activity"/>
    <property type="evidence" value="ECO:0007669"/>
    <property type="project" value="UniProtKB-KW"/>
</dbReference>
<dbReference type="OrthoDB" id="10256233at2759"/>
<keyword evidence="5" id="KW-0067">ATP-binding</keyword>
<evidence type="ECO:0000313" key="11">
    <source>
        <dbReference type="EMBL" id="KIL71818.1"/>
    </source>
</evidence>
<evidence type="ECO:0000259" key="9">
    <source>
        <dbReference type="PROSITE" id="PS51194"/>
    </source>
</evidence>
<name>A0A0C2XRE7_AMAMK</name>
<dbReference type="Pfam" id="PF00271">
    <property type="entry name" value="Helicase_C"/>
    <property type="match status" value="1"/>
</dbReference>
<dbReference type="Proteomes" id="UP000054549">
    <property type="component" value="Unassembled WGS sequence"/>
</dbReference>
<dbReference type="InterPro" id="IPR011545">
    <property type="entry name" value="DEAD/DEAH_box_helicase_dom"/>
</dbReference>
<keyword evidence="4" id="KW-0347">Helicase</keyword>
<evidence type="ECO:0000256" key="7">
    <source>
        <dbReference type="PROSITE-ProRule" id="PRU00552"/>
    </source>
</evidence>
<feature type="domain" description="Helicase C-terminal" evidence="9">
    <location>
        <begin position="430"/>
        <end position="583"/>
    </location>
</feature>
<dbReference type="InterPro" id="IPR027417">
    <property type="entry name" value="P-loop_NTPase"/>
</dbReference>
<feature type="domain" description="DEAD-box RNA helicase Q" evidence="10">
    <location>
        <begin position="49"/>
        <end position="79"/>
    </location>
</feature>
<dbReference type="SMART" id="SM00490">
    <property type="entry name" value="HELICc"/>
    <property type="match status" value="1"/>
</dbReference>
<dbReference type="PANTHER" id="PTHR47960">
    <property type="entry name" value="DEAD-BOX ATP-DEPENDENT RNA HELICASE 50"/>
    <property type="match status" value="1"/>
</dbReference>
<dbReference type="Gene3D" id="3.40.50.300">
    <property type="entry name" value="P-loop containing nucleotide triphosphate hydrolases"/>
    <property type="match status" value="2"/>
</dbReference>
<dbReference type="PROSITE" id="PS51195">
    <property type="entry name" value="Q_MOTIF"/>
    <property type="match status" value="1"/>
</dbReference>
<organism evidence="11 12">
    <name type="scientific">Amanita muscaria (strain Koide BX008)</name>
    <dbReference type="NCBI Taxonomy" id="946122"/>
    <lineage>
        <taxon>Eukaryota</taxon>
        <taxon>Fungi</taxon>
        <taxon>Dikarya</taxon>
        <taxon>Basidiomycota</taxon>
        <taxon>Agaricomycotina</taxon>
        <taxon>Agaricomycetes</taxon>
        <taxon>Agaricomycetidae</taxon>
        <taxon>Agaricales</taxon>
        <taxon>Pluteineae</taxon>
        <taxon>Amanitaceae</taxon>
        <taxon>Amanita</taxon>
    </lineage>
</organism>
<dbReference type="SUPFAM" id="SSF52540">
    <property type="entry name" value="P-loop containing nucleoside triphosphate hydrolases"/>
    <property type="match status" value="2"/>
</dbReference>
<feature type="domain" description="Helicase ATP-binding" evidence="8">
    <location>
        <begin position="82"/>
        <end position="331"/>
    </location>
</feature>
<feature type="short sequence motif" description="Q motif" evidence="7">
    <location>
        <begin position="49"/>
        <end position="79"/>
    </location>
</feature>
<proteinExistence type="predicted"/>
<dbReference type="GO" id="GO:0003724">
    <property type="term" value="F:RNA helicase activity"/>
    <property type="evidence" value="ECO:0007669"/>
    <property type="project" value="UniProtKB-EC"/>
</dbReference>
<evidence type="ECO:0000256" key="6">
    <source>
        <dbReference type="ARBA" id="ARBA00047984"/>
    </source>
</evidence>
<dbReference type="GO" id="GO:0003676">
    <property type="term" value="F:nucleic acid binding"/>
    <property type="evidence" value="ECO:0007669"/>
    <property type="project" value="InterPro"/>
</dbReference>
<dbReference type="PROSITE" id="PS51192">
    <property type="entry name" value="HELICASE_ATP_BIND_1"/>
    <property type="match status" value="1"/>
</dbReference>
<dbReference type="EMBL" id="KN818222">
    <property type="protein sequence ID" value="KIL71818.1"/>
    <property type="molecule type" value="Genomic_DNA"/>
</dbReference>
<evidence type="ECO:0000256" key="4">
    <source>
        <dbReference type="ARBA" id="ARBA00022806"/>
    </source>
</evidence>
<comment type="catalytic activity">
    <reaction evidence="6">
        <text>ATP + H2O = ADP + phosphate + H(+)</text>
        <dbReference type="Rhea" id="RHEA:13065"/>
        <dbReference type="ChEBI" id="CHEBI:15377"/>
        <dbReference type="ChEBI" id="CHEBI:15378"/>
        <dbReference type="ChEBI" id="CHEBI:30616"/>
        <dbReference type="ChEBI" id="CHEBI:43474"/>
        <dbReference type="ChEBI" id="CHEBI:456216"/>
        <dbReference type="EC" id="3.6.4.13"/>
    </reaction>
</comment>
<evidence type="ECO:0000256" key="3">
    <source>
        <dbReference type="ARBA" id="ARBA00022801"/>
    </source>
</evidence>
<evidence type="ECO:0000256" key="5">
    <source>
        <dbReference type="ARBA" id="ARBA00022840"/>
    </source>
</evidence>
<keyword evidence="3" id="KW-0378">Hydrolase</keyword>